<gene>
    <name evidence="1" type="ORF">EZS28_037131</name>
</gene>
<dbReference type="Proteomes" id="UP000324800">
    <property type="component" value="Unassembled WGS sequence"/>
</dbReference>
<sequence>MPQCPKIIWQCPRRLGVKNIPQAAVSLYLSSPLPLARFMFYFKLVAAMKDLRMALTAVHITYDGRECVSSRFDGQMLSRQLNHYIRLKKMINTTNFQGLDYLPVNSKFITWAQINMLNILMHLTGSNFVKNNKQIKN</sequence>
<organism evidence="1 2">
    <name type="scientific">Streblomastix strix</name>
    <dbReference type="NCBI Taxonomy" id="222440"/>
    <lineage>
        <taxon>Eukaryota</taxon>
        <taxon>Metamonada</taxon>
        <taxon>Preaxostyla</taxon>
        <taxon>Oxymonadida</taxon>
        <taxon>Streblomastigidae</taxon>
        <taxon>Streblomastix</taxon>
    </lineage>
</organism>
<evidence type="ECO:0000313" key="1">
    <source>
        <dbReference type="EMBL" id="KAA6367342.1"/>
    </source>
</evidence>
<dbReference type="AlphaFoldDB" id="A0A5J4UBU4"/>
<reference evidence="1 2" key="1">
    <citation type="submission" date="2019-03" db="EMBL/GenBank/DDBJ databases">
        <title>Single cell metagenomics reveals metabolic interactions within the superorganism composed of flagellate Streblomastix strix and complex community of Bacteroidetes bacteria on its surface.</title>
        <authorList>
            <person name="Treitli S.C."/>
            <person name="Kolisko M."/>
            <person name="Husnik F."/>
            <person name="Keeling P."/>
            <person name="Hampl V."/>
        </authorList>
    </citation>
    <scope>NUCLEOTIDE SEQUENCE [LARGE SCALE GENOMIC DNA]</scope>
    <source>
        <strain evidence="1">ST1C</strain>
    </source>
</reference>
<protein>
    <submittedName>
        <fullName evidence="1">Uncharacterized protein</fullName>
    </submittedName>
</protein>
<dbReference type="EMBL" id="SNRW01018433">
    <property type="protein sequence ID" value="KAA6367342.1"/>
    <property type="molecule type" value="Genomic_DNA"/>
</dbReference>
<accession>A0A5J4UBU4</accession>
<proteinExistence type="predicted"/>
<evidence type="ECO:0000313" key="2">
    <source>
        <dbReference type="Proteomes" id="UP000324800"/>
    </source>
</evidence>
<comment type="caution">
    <text evidence="1">The sequence shown here is derived from an EMBL/GenBank/DDBJ whole genome shotgun (WGS) entry which is preliminary data.</text>
</comment>
<name>A0A5J4UBU4_9EUKA</name>